<proteinExistence type="predicted"/>
<dbReference type="AlphaFoldDB" id="A0A346A1I9"/>
<reference evidence="3 4" key="1">
    <citation type="submission" date="2018-07" db="EMBL/GenBank/DDBJ databases">
        <authorList>
            <person name="Quirk P.G."/>
            <person name="Krulwich T.A."/>
        </authorList>
    </citation>
    <scope>NUCLEOTIDE SEQUENCE [LARGE SCALE GENOMIC DNA]</scope>
    <source>
        <strain evidence="3 4">CC-BB4</strain>
    </source>
</reference>
<sequence length="391" mass="41596">MSDVLPRPRDSQPAAVEAAMPPDSARRKRRYIVLTVLVALVIVGWSGLWYYAVGQAGNVLDGWRDREAKAGRIYNCGSASIGGYPFRIEVSCQNASAVFRALQPPLEIKTADILAAVQIYQPDLIISEFTGPATIGDAGHPPVLSANWKLGQASVRGTPTAPERVALVFDAPVLERLSGDSRESLLRANHLELHGRVAEGSAADKPVIEAALSAEGITAPALHPAAAQPLDADMVTVLRGLNDLSPKPWAERFREMQAAGGRIDITRARVQQGNILAVGAGQLMLNPQGRLQGQLRVTIAGIDEFLDKIGAQRMVQSSPTMDRLAGFLDRFSPGLGAAARQQAGTNIAAGINMLGEQTTLEGRKAVTLPLRFDDGAAFLGPIPIGKTPALF</sequence>
<feature type="transmembrane region" description="Helical" evidence="2">
    <location>
        <begin position="31"/>
        <end position="52"/>
    </location>
</feature>
<evidence type="ECO:0000313" key="4">
    <source>
        <dbReference type="Proteomes" id="UP000254889"/>
    </source>
</evidence>
<organism evidence="3 4">
    <name type="scientific">Pseudolabrys taiwanensis</name>
    <dbReference type="NCBI Taxonomy" id="331696"/>
    <lineage>
        <taxon>Bacteria</taxon>
        <taxon>Pseudomonadati</taxon>
        <taxon>Pseudomonadota</taxon>
        <taxon>Alphaproteobacteria</taxon>
        <taxon>Hyphomicrobiales</taxon>
        <taxon>Xanthobacteraceae</taxon>
        <taxon>Pseudolabrys</taxon>
    </lineage>
</organism>
<feature type="region of interest" description="Disordered" evidence="1">
    <location>
        <begin position="1"/>
        <end position="21"/>
    </location>
</feature>
<dbReference type="OrthoDB" id="7169664at2"/>
<keyword evidence="2" id="KW-0472">Membrane</keyword>
<gene>
    <name evidence="3" type="ORF">DW352_22450</name>
</gene>
<feature type="compositionally biased region" description="Basic and acidic residues" evidence="1">
    <location>
        <begin position="1"/>
        <end position="10"/>
    </location>
</feature>
<dbReference type="EMBL" id="CP031417">
    <property type="protein sequence ID" value="AXK83036.1"/>
    <property type="molecule type" value="Genomic_DNA"/>
</dbReference>
<keyword evidence="4" id="KW-1185">Reference proteome</keyword>
<dbReference type="KEGG" id="ptaw:DW352_22450"/>
<evidence type="ECO:0000313" key="3">
    <source>
        <dbReference type="EMBL" id="AXK83036.1"/>
    </source>
</evidence>
<evidence type="ECO:0000256" key="2">
    <source>
        <dbReference type="SAM" id="Phobius"/>
    </source>
</evidence>
<dbReference type="InterPro" id="IPR018666">
    <property type="entry name" value="DUF2125"/>
</dbReference>
<evidence type="ECO:0000256" key="1">
    <source>
        <dbReference type="SAM" id="MobiDB-lite"/>
    </source>
</evidence>
<name>A0A346A1I9_9HYPH</name>
<accession>A0A346A1I9</accession>
<dbReference type="Pfam" id="PF09898">
    <property type="entry name" value="DUF2125"/>
    <property type="match status" value="1"/>
</dbReference>
<keyword evidence="2" id="KW-1133">Transmembrane helix</keyword>
<dbReference type="Proteomes" id="UP000254889">
    <property type="component" value="Chromosome"/>
</dbReference>
<keyword evidence="2" id="KW-0812">Transmembrane</keyword>
<protein>
    <submittedName>
        <fullName evidence="3">DUF2125 domain-containing protein</fullName>
    </submittedName>
</protein>